<feature type="region of interest" description="Disordered" evidence="2">
    <location>
        <begin position="464"/>
        <end position="644"/>
    </location>
</feature>
<dbReference type="OrthoDB" id="5873279at2759"/>
<dbReference type="GO" id="GO:0005634">
    <property type="term" value="C:nucleus"/>
    <property type="evidence" value="ECO:0007669"/>
    <property type="project" value="TreeGrafter"/>
</dbReference>
<dbReference type="SUPFAM" id="SSF81296">
    <property type="entry name" value="E set domains"/>
    <property type="match status" value="1"/>
</dbReference>
<feature type="domain" description="AMP-activated protein kinase glycogen-binding" evidence="3">
    <location>
        <begin position="5"/>
        <end position="81"/>
    </location>
</feature>
<dbReference type="InterPro" id="IPR013783">
    <property type="entry name" value="Ig-like_fold"/>
</dbReference>
<evidence type="ECO:0000313" key="5">
    <source>
        <dbReference type="Proteomes" id="UP000038010"/>
    </source>
</evidence>
<feature type="compositionally biased region" description="Basic and acidic residues" evidence="2">
    <location>
        <begin position="566"/>
        <end position="580"/>
    </location>
</feature>
<dbReference type="GO" id="GO:0007165">
    <property type="term" value="P:signal transduction"/>
    <property type="evidence" value="ECO:0007669"/>
    <property type="project" value="TreeGrafter"/>
</dbReference>
<feature type="compositionally biased region" description="Low complexity" evidence="2">
    <location>
        <begin position="581"/>
        <end position="622"/>
    </location>
</feature>
<proteinExistence type="inferred from homology"/>
<feature type="compositionally biased region" description="Low complexity" evidence="2">
    <location>
        <begin position="335"/>
        <end position="347"/>
    </location>
</feature>
<evidence type="ECO:0000256" key="2">
    <source>
        <dbReference type="SAM" id="MobiDB-lite"/>
    </source>
</evidence>
<sequence>MGSFLFKWPHSASEVYVTGTFDDWAKSEKLEKVGDVFQKEVVLKDADTKILYKFVVDGNWTTDHEGPKEDDGSGNVNNVLHPEQITKASAFRSGVGPESTTAGLAGAQPFASAPGAFPETPANEAEPSFGVAPIPASSGAGNPVNVPAGDKVPESVTADAIGSNATTSKEAYDNAGSSEFPGTSGEEKTFGVNPIPASEGIGNPVSTKPGEGLPEQVRSAHTVDSTVTTSKEDYEKAGTNYGLPAAGAAVAGTLAGAAAAIGIGKKEDNEKQIKNLIPESSLPMGADAGTGADAGPHISSVGPGSTTAALAANVPLESSKVADGVPEQVKESLAEAHQSAEAAASPEAVKEKSALEKELLSKTSPVESTSEDAKVAIAGQSSYHGLATSVPKPVEESIAKSGASPEAAADPSVVAEKTALERELAQKVPTSEATGEPAPVVSAETSAVAPAATGAAVTGAAAAGAAGIASSEKTAPGASSHAAAAVSDGAGDGEELAAPKTTTTTTDKSEGDATEYAPPPTGSAAPGVSSGAAAAVSDGADPGLADEPAVKMMNQNETGDLSATDGAKDEKPVESTKETTKPLTAATGATAAIANPTTEAKATAPTSTTSTPTKKPAATPESSPATKEKKKKNRISSFFKKIMN</sequence>
<feature type="region of interest" description="Disordered" evidence="2">
    <location>
        <begin position="163"/>
        <end position="231"/>
    </location>
</feature>
<dbReference type="InterPro" id="IPR014756">
    <property type="entry name" value="Ig_E-set"/>
</dbReference>
<accession>A0A0N1H5S1</accession>
<feature type="region of interest" description="Disordered" evidence="2">
    <location>
        <begin position="92"/>
        <end position="136"/>
    </location>
</feature>
<dbReference type="AlphaFoldDB" id="A0A0N1H5S1"/>
<feature type="compositionally biased region" description="Polar residues" evidence="2">
    <location>
        <begin position="163"/>
        <end position="181"/>
    </location>
</feature>
<comment type="caution">
    <text evidence="4">The sequence shown here is derived from an EMBL/GenBank/DDBJ whole genome shotgun (WGS) entry which is preliminary data.</text>
</comment>
<keyword evidence="5" id="KW-1185">Reference proteome</keyword>
<feature type="compositionally biased region" description="Basic and acidic residues" evidence="2">
    <location>
        <begin position="348"/>
        <end position="360"/>
    </location>
</feature>
<dbReference type="InterPro" id="IPR050827">
    <property type="entry name" value="CRP1_MDG1_kinase"/>
</dbReference>
<dbReference type="CDD" id="cd02859">
    <property type="entry name" value="E_set_AMPKbeta_like_N"/>
    <property type="match status" value="1"/>
</dbReference>
<evidence type="ECO:0000259" key="3">
    <source>
        <dbReference type="Pfam" id="PF16561"/>
    </source>
</evidence>
<feature type="region of interest" description="Disordered" evidence="2">
    <location>
        <begin position="323"/>
        <end position="451"/>
    </location>
</feature>
<name>A0A0N1H5S1_9EURO</name>
<comment type="similarity">
    <text evidence="1">Belongs to the CRP1/MDG1 family.</text>
</comment>
<dbReference type="Proteomes" id="UP000038010">
    <property type="component" value="Unassembled WGS sequence"/>
</dbReference>
<reference evidence="4 5" key="1">
    <citation type="submission" date="2015-06" db="EMBL/GenBank/DDBJ databases">
        <title>Draft genome of the ant-associated black yeast Phialophora attae CBS 131958.</title>
        <authorList>
            <person name="Moreno L.F."/>
            <person name="Stielow B.J."/>
            <person name="de Hoog S."/>
            <person name="Vicente V.A."/>
            <person name="Weiss V.A."/>
            <person name="de Vries M."/>
            <person name="Cruz L.M."/>
            <person name="Souza E.M."/>
        </authorList>
    </citation>
    <scope>NUCLEOTIDE SEQUENCE [LARGE SCALE GENOMIC DNA]</scope>
    <source>
        <strain evidence="4 5">CBS 131958</strain>
    </source>
</reference>
<evidence type="ECO:0000256" key="1">
    <source>
        <dbReference type="ARBA" id="ARBA00038216"/>
    </source>
</evidence>
<feature type="compositionally biased region" description="Low complexity" evidence="2">
    <location>
        <begin position="437"/>
        <end position="451"/>
    </location>
</feature>
<dbReference type="GO" id="GO:0031588">
    <property type="term" value="C:nucleotide-activated protein kinase complex"/>
    <property type="evidence" value="ECO:0007669"/>
    <property type="project" value="TreeGrafter"/>
</dbReference>
<evidence type="ECO:0000313" key="4">
    <source>
        <dbReference type="EMBL" id="KPI41170.1"/>
    </source>
</evidence>
<protein>
    <recommendedName>
        <fullName evidence="3">AMP-activated protein kinase glycogen-binding domain-containing protein</fullName>
    </recommendedName>
</protein>
<dbReference type="PANTHER" id="PTHR10343:SF81">
    <property type="entry name" value="CRUCIFORM DNA-RECOGNIZING PROTEIN 1-RELATED"/>
    <property type="match status" value="1"/>
</dbReference>
<dbReference type="InterPro" id="IPR032640">
    <property type="entry name" value="AMPK1_CBM"/>
</dbReference>
<dbReference type="Pfam" id="PF16561">
    <property type="entry name" value="AMPK1_CBM"/>
    <property type="match status" value="1"/>
</dbReference>
<dbReference type="STRING" id="1664694.A0A0N1H5S1"/>
<organism evidence="4 5">
    <name type="scientific">Cyphellophora attinorum</name>
    <dbReference type="NCBI Taxonomy" id="1664694"/>
    <lineage>
        <taxon>Eukaryota</taxon>
        <taxon>Fungi</taxon>
        <taxon>Dikarya</taxon>
        <taxon>Ascomycota</taxon>
        <taxon>Pezizomycotina</taxon>
        <taxon>Eurotiomycetes</taxon>
        <taxon>Chaetothyriomycetidae</taxon>
        <taxon>Chaetothyriales</taxon>
        <taxon>Cyphellophoraceae</taxon>
        <taxon>Cyphellophora</taxon>
    </lineage>
</organism>
<dbReference type="EMBL" id="LFJN01000010">
    <property type="protein sequence ID" value="KPI41170.1"/>
    <property type="molecule type" value="Genomic_DNA"/>
</dbReference>
<dbReference type="VEuPathDB" id="FungiDB:AB675_8220"/>
<feature type="compositionally biased region" description="Low complexity" evidence="2">
    <location>
        <begin position="522"/>
        <end position="543"/>
    </location>
</feature>
<dbReference type="GO" id="GO:0005737">
    <property type="term" value="C:cytoplasm"/>
    <property type="evidence" value="ECO:0007669"/>
    <property type="project" value="TreeGrafter"/>
</dbReference>
<dbReference type="RefSeq" id="XP_018001133.1">
    <property type="nucleotide sequence ID" value="XM_018148651.1"/>
</dbReference>
<feature type="compositionally biased region" description="Low complexity" evidence="2">
    <location>
        <begin position="285"/>
        <end position="295"/>
    </location>
</feature>
<dbReference type="GO" id="GO:0019901">
    <property type="term" value="F:protein kinase binding"/>
    <property type="evidence" value="ECO:0007669"/>
    <property type="project" value="TreeGrafter"/>
</dbReference>
<dbReference type="Gene3D" id="2.60.40.10">
    <property type="entry name" value="Immunoglobulins"/>
    <property type="match status" value="1"/>
</dbReference>
<feature type="compositionally biased region" description="Low complexity" evidence="2">
    <location>
        <begin position="464"/>
        <end position="489"/>
    </location>
</feature>
<dbReference type="GeneID" id="28740531"/>
<dbReference type="PANTHER" id="PTHR10343">
    <property type="entry name" value="5'-AMP-ACTIVATED PROTEIN KINASE , BETA SUBUNIT"/>
    <property type="match status" value="1"/>
</dbReference>
<gene>
    <name evidence="4" type="ORF">AB675_8220</name>
</gene>
<feature type="region of interest" description="Disordered" evidence="2">
    <location>
        <begin position="280"/>
        <end position="299"/>
    </location>
</feature>